<feature type="region of interest" description="Disordered" evidence="2">
    <location>
        <begin position="1005"/>
        <end position="1140"/>
    </location>
</feature>
<comment type="caution">
    <text evidence="3">The sequence shown here is derived from an EMBL/GenBank/DDBJ whole genome shotgun (WGS) entry which is preliminary data.</text>
</comment>
<feature type="compositionally biased region" description="Basic and acidic residues" evidence="2">
    <location>
        <begin position="1430"/>
        <end position="1442"/>
    </location>
</feature>
<dbReference type="OrthoDB" id="6022652at2759"/>
<feature type="compositionally biased region" description="Basic and acidic residues" evidence="2">
    <location>
        <begin position="1023"/>
        <end position="1039"/>
    </location>
</feature>
<dbReference type="Proteomes" id="UP000316079">
    <property type="component" value="Unassembled WGS sequence"/>
</dbReference>
<dbReference type="EMBL" id="SRMA01025270">
    <property type="protein sequence ID" value="TRY96680.1"/>
    <property type="molecule type" value="Genomic_DNA"/>
</dbReference>
<feature type="region of interest" description="Disordered" evidence="2">
    <location>
        <begin position="1255"/>
        <end position="1294"/>
    </location>
</feature>
<evidence type="ECO:0000313" key="3">
    <source>
        <dbReference type="EMBL" id="TRY96680.1"/>
    </source>
</evidence>
<feature type="compositionally biased region" description="Basic and acidic residues" evidence="2">
    <location>
        <begin position="856"/>
        <end position="881"/>
    </location>
</feature>
<dbReference type="PANTHER" id="PTHR22741:SF11">
    <property type="entry name" value="SICKLE TAIL PROTEIN HOMOLOG"/>
    <property type="match status" value="1"/>
</dbReference>
<feature type="compositionally biased region" description="Polar residues" evidence="2">
    <location>
        <begin position="1639"/>
        <end position="1651"/>
    </location>
</feature>
<evidence type="ECO:0000256" key="2">
    <source>
        <dbReference type="SAM" id="MobiDB-lite"/>
    </source>
</evidence>
<feature type="compositionally biased region" description="Polar residues" evidence="2">
    <location>
        <begin position="1455"/>
        <end position="1471"/>
    </location>
</feature>
<feature type="compositionally biased region" description="Pro residues" evidence="2">
    <location>
        <begin position="148"/>
        <end position="158"/>
    </location>
</feature>
<feature type="compositionally biased region" description="Polar residues" evidence="2">
    <location>
        <begin position="1059"/>
        <end position="1121"/>
    </location>
</feature>
<feature type="compositionally biased region" description="Basic and acidic residues" evidence="2">
    <location>
        <begin position="889"/>
        <end position="901"/>
    </location>
</feature>
<feature type="compositionally biased region" description="Low complexity" evidence="2">
    <location>
        <begin position="1716"/>
        <end position="1728"/>
    </location>
</feature>
<feature type="compositionally biased region" description="Low complexity" evidence="2">
    <location>
        <begin position="1212"/>
        <end position="1221"/>
    </location>
</feature>
<feature type="compositionally biased region" description="Low complexity" evidence="2">
    <location>
        <begin position="418"/>
        <end position="432"/>
    </location>
</feature>
<proteinExistence type="predicted"/>
<feature type="region of interest" description="Disordered" evidence="2">
    <location>
        <begin position="148"/>
        <end position="209"/>
    </location>
</feature>
<evidence type="ECO:0008006" key="5">
    <source>
        <dbReference type="Google" id="ProtNLM"/>
    </source>
</evidence>
<feature type="region of interest" description="Disordered" evidence="2">
    <location>
        <begin position="1422"/>
        <end position="1471"/>
    </location>
</feature>
<feature type="region of interest" description="Disordered" evidence="2">
    <location>
        <begin position="842"/>
        <end position="984"/>
    </location>
</feature>
<feature type="compositionally biased region" description="Polar residues" evidence="2">
    <location>
        <begin position="921"/>
        <end position="932"/>
    </location>
</feature>
<feature type="compositionally biased region" description="Low complexity" evidence="2">
    <location>
        <begin position="1652"/>
        <end position="1676"/>
    </location>
</feature>
<name>A0A553R3C3_9TELE</name>
<dbReference type="STRING" id="623744.A0A553R3C3"/>
<evidence type="ECO:0000313" key="4">
    <source>
        <dbReference type="Proteomes" id="UP000316079"/>
    </source>
</evidence>
<feature type="compositionally biased region" description="Basic and acidic residues" evidence="2">
    <location>
        <begin position="1511"/>
        <end position="1520"/>
    </location>
</feature>
<feature type="region of interest" description="Disordered" evidence="2">
    <location>
        <begin position="700"/>
        <end position="723"/>
    </location>
</feature>
<keyword evidence="1" id="KW-0175">Coiled coil</keyword>
<organism evidence="3 4">
    <name type="scientific">Danionella cerebrum</name>
    <dbReference type="NCBI Taxonomy" id="2873325"/>
    <lineage>
        <taxon>Eukaryota</taxon>
        <taxon>Metazoa</taxon>
        <taxon>Chordata</taxon>
        <taxon>Craniata</taxon>
        <taxon>Vertebrata</taxon>
        <taxon>Euteleostomi</taxon>
        <taxon>Actinopterygii</taxon>
        <taxon>Neopterygii</taxon>
        <taxon>Teleostei</taxon>
        <taxon>Ostariophysi</taxon>
        <taxon>Cypriniformes</taxon>
        <taxon>Danionidae</taxon>
        <taxon>Danioninae</taxon>
        <taxon>Danionella</taxon>
    </lineage>
</organism>
<feature type="region of interest" description="Disordered" evidence="2">
    <location>
        <begin position="1204"/>
        <end position="1228"/>
    </location>
</feature>
<dbReference type="InterPro" id="IPR051825">
    <property type="entry name" value="SRCIN1"/>
</dbReference>
<feature type="compositionally biased region" description="Polar residues" evidence="2">
    <location>
        <begin position="1679"/>
        <end position="1692"/>
    </location>
</feature>
<feature type="region of interest" description="Disordered" evidence="2">
    <location>
        <begin position="1326"/>
        <end position="1391"/>
    </location>
</feature>
<evidence type="ECO:0000256" key="1">
    <source>
        <dbReference type="SAM" id="Coils"/>
    </source>
</evidence>
<feature type="compositionally biased region" description="Acidic residues" evidence="2">
    <location>
        <begin position="1330"/>
        <end position="1342"/>
    </location>
</feature>
<reference evidence="3 4" key="1">
    <citation type="journal article" date="2019" name="Sci. Data">
        <title>Hybrid genome assembly and annotation of Danionella translucida.</title>
        <authorList>
            <person name="Kadobianskyi M."/>
            <person name="Schulze L."/>
            <person name="Schuelke M."/>
            <person name="Judkewitz B."/>
        </authorList>
    </citation>
    <scope>NUCLEOTIDE SEQUENCE [LARGE SCALE GENOMIC DNA]</scope>
    <source>
        <strain evidence="3 4">Bolton</strain>
    </source>
</reference>
<feature type="compositionally biased region" description="Low complexity" evidence="2">
    <location>
        <begin position="1444"/>
        <end position="1454"/>
    </location>
</feature>
<sequence>MSECDMPMAFTRGSRSRASLPVVRSTNQTKDRSLGVLYLQYGDDTKQIRMPNEITSVDTIRALFVSAFPHQLNMKILESPSTAIYVKDETRNIYYELTDVRSITDHSCLKVYHKDPAQAFSHGPRPSNGDARAHREMMYAVRDVHPLRQPPMGPPPPHLQGTMSPTSPHAMPPSPSRIPFGPRTSGGGAPTMPRERGGHTLPATARASSPCPSAILERRDVKPDEDVSLKSMSLPARTESHYTDPYMLHHHAPPPDVVDHAYHRATMRSYSTPGVPIEVPDHHSLFRQKSRNTQLPTLGCKTPPPSPHRMTEIRMIDLHTVQPQSSTTLERASPVRQSFRKEAPVDMNTMVKVRETMGSPATPDLQPHNPLADPQTRERMKAMEDQIASLTGLVQHALLKSHSTNSSKEGASEKAVKPGSPAHSASSAGGSPVLAPKVAAAPPECGLVSTPPLGPAPFQVNFQMFRKNVSELRLQLQEMRQLQLQNQECVRAQIKQAEEEISVKLSEVLKRREDTSQKQRMLVDEERHRYLGTEERVLTQLGVKSAEDSGSFDLEQYVETLSLDSSSAVSLKEVEDGAVSLRKVGENLAGLKGEFPALQAHMRAVLRVEVEAVKFLKEEPHKLESMTKRVRSLTELLSNLRRCATEQLLKPSDSISCMASISNQAESALTESFEPTLVTPQGTEIMTTDPLVIHHAQTSAVASQKSQESTAPSPISSVTQTPTRQIKKPLLEQTQMPKHTINGVSTNGIHAKAPSPSLLIEEIQASHTQNKNRAMSIEVAEKEWEEKRQNMGHYDGQEFERILQEAEANMVRGIPSLGMHSDPEISQAVVSATMDEMVKPVATPKKQDDNQTNSEKPAKIVPEKPPKLLEKPVKQAPDRPLKPLSIKSNSERQSKTQDKVKLQSSERVNKSPPPPPPRRNYTANTGMTTNRSGEVIYTSRKESVTESEEESNSPTSPQPEPNTLTEAKPIPSTPSPITEEVDEGDKIMSELQVFQKCSIKEVGLKGLVEPQIRELRPGLLLPIKDKKNTESQDEKKPYTDENGNNTVRQSPGVIYYVTAQISKGTPSASEESSENTDVTQNPQSQVSQINASEQSKNQLQVSNNTSDPLKSDNQANISDTNHQTKKPLEDVPGSPTQGAIHVVKAAQMQISIEERVESPTAVCSSVTFGDTEPILPKSTTFEPDLVTQKTFGSSKGKIRKFEQMEESNEAFLSPDLSGEESPLPPPENFAFRITSTKVQALSTGEYHQLVNAKKGSVQTVTVGNKQPSSFDSGKAVGHTNPNGPHGAENSSKKPVIIIFDEPMDIKSAYKRLSTIFECEEELDRMLAEERIDEESEETEEEDPTRRDQIRKEDVRNSVKKTDSNAPGDTKHMDSSLLAASEGRQDGKKKFKLKFPKKQLAALTQAIRAGSKTGKKTLQVVVYEEEEESDGTVRQHKETKRFEISSSKTESSKSTPQEPNGRTNAIRKSTYKTLDSLEQTIKQLESTICEMGPKSSEGTETLASPESQSSKLVEKTEHSEKGISPTNRSTPSSKPPGLRKKTKPQLLPRPTNVPTPGVSVTAVPSQQNASVISPTSRMPVPVSAKMRQQPGTSDKERATKPQKLQDSQRQFRQANGSAKRSGGDSKSTSPTMPASKIPAFSSSTGKGLSQSDSTNNVNSSPPLPSSLPTSKPSVPLPRSGPTTSSIPSLSNGSFKYAPPTHNPKVLSIPMQTQNGRPSSSSSSHSPLSPTMLSQSAKSIRTIHTPSFNSYSRPHNGNAGKSAIPMVTVAKDAA</sequence>
<dbReference type="Gene3D" id="1.20.58.1540">
    <property type="entry name" value="Actin interacting protein 3, C-terminal domain"/>
    <property type="match status" value="1"/>
</dbReference>
<feature type="compositionally biased region" description="Polar residues" evidence="2">
    <location>
        <begin position="1495"/>
        <end position="1510"/>
    </location>
</feature>
<feature type="compositionally biased region" description="Polar residues" evidence="2">
    <location>
        <begin position="1601"/>
        <end position="1631"/>
    </location>
</feature>
<protein>
    <recommendedName>
        <fullName evidence="5">Actin interacting protein 3-like C-terminal domain-containing protein</fullName>
    </recommendedName>
</protein>
<dbReference type="PANTHER" id="PTHR22741">
    <property type="entry name" value="P140CAP/SNIP-RELATED"/>
    <property type="match status" value="1"/>
</dbReference>
<dbReference type="GO" id="GO:0005737">
    <property type="term" value="C:cytoplasm"/>
    <property type="evidence" value="ECO:0007669"/>
    <property type="project" value="TreeGrafter"/>
</dbReference>
<feature type="region of interest" description="Disordered" evidence="2">
    <location>
        <begin position="357"/>
        <end position="378"/>
    </location>
</feature>
<gene>
    <name evidence="3" type="ORF">DNTS_022773</name>
</gene>
<feature type="coiled-coil region" evidence="1">
    <location>
        <begin position="462"/>
        <end position="500"/>
    </location>
</feature>
<feature type="region of interest" description="Disordered" evidence="2">
    <location>
        <begin position="1483"/>
        <end position="1737"/>
    </location>
</feature>
<feature type="region of interest" description="Disordered" evidence="2">
    <location>
        <begin position="401"/>
        <end position="432"/>
    </location>
</feature>
<keyword evidence="4" id="KW-1185">Reference proteome</keyword>
<feature type="compositionally biased region" description="Basic and acidic residues" evidence="2">
    <location>
        <begin position="1343"/>
        <end position="1373"/>
    </location>
</feature>
<feature type="compositionally biased region" description="Polar residues" evidence="2">
    <location>
        <begin position="1561"/>
        <end position="1575"/>
    </location>
</feature>
<accession>A0A553R3C3</accession>
<feature type="compositionally biased region" description="Polar residues" evidence="2">
    <location>
        <begin position="1256"/>
        <end position="1271"/>
    </location>
</feature>